<evidence type="ECO:0000256" key="3">
    <source>
        <dbReference type="ARBA" id="ARBA00008773"/>
    </source>
</evidence>
<dbReference type="EMBL" id="OX459118">
    <property type="protein sequence ID" value="CAI9087285.1"/>
    <property type="molecule type" value="Genomic_DNA"/>
</dbReference>
<dbReference type="Pfam" id="PF00332">
    <property type="entry name" value="Glyco_hydro_17"/>
    <property type="match status" value="1"/>
</dbReference>
<evidence type="ECO:0000256" key="10">
    <source>
        <dbReference type="ARBA" id="ARBA00023157"/>
    </source>
</evidence>
<name>A0AAV1BXM8_OLDCO</name>
<protein>
    <recommendedName>
        <fullName evidence="4">glucan endo-1,3-beta-D-glucosidase</fullName>
        <ecNumber evidence="4">3.2.1.39</ecNumber>
    </recommendedName>
</protein>
<feature type="chain" id="PRO_5043606293" description="glucan endo-1,3-beta-D-glucosidase" evidence="15">
    <location>
        <begin position="24"/>
        <end position="468"/>
    </location>
</feature>
<gene>
    <name evidence="17" type="ORF">OLC1_LOCUS151</name>
</gene>
<dbReference type="GO" id="GO:0005886">
    <property type="term" value="C:plasma membrane"/>
    <property type="evidence" value="ECO:0007669"/>
    <property type="project" value="UniProtKB-SubCell"/>
</dbReference>
<dbReference type="InterPro" id="IPR017853">
    <property type="entry name" value="GH"/>
</dbReference>
<feature type="signal peptide" evidence="15">
    <location>
        <begin position="1"/>
        <end position="23"/>
    </location>
</feature>
<dbReference type="FunFam" id="1.20.58.1040:FF:000001">
    <property type="entry name" value="Glucan endo-1,3-beta-glucosidase 4"/>
    <property type="match status" value="1"/>
</dbReference>
<comment type="catalytic activity">
    <reaction evidence="1">
        <text>Hydrolysis of (1-&gt;3)-beta-D-glucosidic linkages in (1-&gt;3)-beta-D-glucans.</text>
        <dbReference type="EC" id="3.2.1.39"/>
    </reaction>
</comment>
<evidence type="ECO:0000256" key="7">
    <source>
        <dbReference type="ARBA" id="ARBA00022729"/>
    </source>
</evidence>
<keyword evidence="6" id="KW-0336">GPI-anchor</keyword>
<reference evidence="17" key="1">
    <citation type="submission" date="2023-03" db="EMBL/GenBank/DDBJ databases">
        <authorList>
            <person name="Julca I."/>
        </authorList>
    </citation>
    <scope>NUCLEOTIDE SEQUENCE</scope>
</reference>
<evidence type="ECO:0000256" key="8">
    <source>
        <dbReference type="ARBA" id="ARBA00022801"/>
    </source>
</evidence>
<dbReference type="SUPFAM" id="SSF51445">
    <property type="entry name" value="(Trans)glycosidases"/>
    <property type="match status" value="1"/>
</dbReference>
<keyword evidence="12" id="KW-0449">Lipoprotein</keyword>
<dbReference type="Gene3D" id="1.20.58.1040">
    <property type="match status" value="1"/>
</dbReference>
<keyword evidence="18" id="KW-1185">Reference proteome</keyword>
<evidence type="ECO:0000256" key="2">
    <source>
        <dbReference type="ARBA" id="ARBA00004609"/>
    </source>
</evidence>
<dbReference type="InterPro" id="IPR012946">
    <property type="entry name" value="X8"/>
</dbReference>
<evidence type="ECO:0000256" key="5">
    <source>
        <dbReference type="ARBA" id="ARBA00022475"/>
    </source>
</evidence>
<accession>A0AAV1BXM8</accession>
<organism evidence="17 18">
    <name type="scientific">Oldenlandia corymbosa var. corymbosa</name>
    <dbReference type="NCBI Taxonomy" id="529605"/>
    <lineage>
        <taxon>Eukaryota</taxon>
        <taxon>Viridiplantae</taxon>
        <taxon>Streptophyta</taxon>
        <taxon>Embryophyta</taxon>
        <taxon>Tracheophyta</taxon>
        <taxon>Spermatophyta</taxon>
        <taxon>Magnoliopsida</taxon>
        <taxon>eudicotyledons</taxon>
        <taxon>Gunneridae</taxon>
        <taxon>Pentapetalae</taxon>
        <taxon>asterids</taxon>
        <taxon>lamiids</taxon>
        <taxon>Gentianales</taxon>
        <taxon>Rubiaceae</taxon>
        <taxon>Rubioideae</taxon>
        <taxon>Spermacoceae</taxon>
        <taxon>Hedyotis-Oldenlandia complex</taxon>
        <taxon>Oldenlandia</taxon>
    </lineage>
</organism>
<keyword evidence="13" id="KW-0326">Glycosidase</keyword>
<comment type="subcellular location">
    <subcellularLocation>
        <location evidence="2">Cell membrane</location>
        <topology evidence="2">Lipid-anchor</topology>
        <topology evidence="2">GPI-anchor</topology>
    </subcellularLocation>
</comment>
<dbReference type="GO" id="GO:0009506">
    <property type="term" value="C:plasmodesma"/>
    <property type="evidence" value="ECO:0007669"/>
    <property type="project" value="UniProtKB-ARBA"/>
</dbReference>
<evidence type="ECO:0000256" key="11">
    <source>
        <dbReference type="ARBA" id="ARBA00023180"/>
    </source>
</evidence>
<evidence type="ECO:0000259" key="16">
    <source>
        <dbReference type="SMART" id="SM00768"/>
    </source>
</evidence>
<comment type="similarity">
    <text evidence="3 14">Belongs to the glycosyl hydrolase 17 family.</text>
</comment>
<feature type="domain" description="X8" evidence="16">
    <location>
        <begin position="378"/>
        <end position="463"/>
    </location>
</feature>
<evidence type="ECO:0000313" key="18">
    <source>
        <dbReference type="Proteomes" id="UP001161247"/>
    </source>
</evidence>
<dbReference type="Proteomes" id="UP001161247">
    <property type="component" value="Chromosome 1"/>
</dbReference>
<proteinExistence type="inferred from homology"/>
<dbReference type="AlphaFoldDB" id="A0AAV1BXM8"/>
<evidence type="ECO:0000256" key="13">
    <source>
        <dbReference type="ARBA" id="ARBA00023295"/>
    </source>
</evidence>
<evidence type="ECO:0000256" key="9">
    <source>
        <dbReference type="ARBA" id="ARBA00023136"/>
    </source>
</evidence>
<keyword evidence="7 15" id="KW-0732">Signal</keyword>
<evidence type="ECO:0000256" key="4">
    <source>
        <dbReference type="ARBA" id="ARBA00012780"/>
    </source>
</evidence>
<keyword evidence="10" id="KW-1015">Disulfide bond</keyword>
<evidence type="ECO:0000256" key="14">
    <source>
        <dbReference type="RuleBase" id="RU004335"/>
    </source>
</evidence>
<sequence length="468" mass="51719">MAQIKHFFVLSILLAIIFSSFNALIVTAQVGVCYGQGGNNLPPPSKSIQYLQKLNAASVKIYDADSNILNALKGTNLTISIMVKNEILANISSNQNISDQWVQTNVLPFYPQTKITTVLVGNEILSPWNKQYWFYLVPAMKAIYQSLKNFRLHSAIKVSTPLSMDCLESSISRPSNGTFRSDISKVMKPLVHFLNSSKSSFFVDIYPYFEWVMKPGSISLDYALLSAKSASFKDPVSGLSYANIVDQMLDSLVFAMTKLGYPNVSFSIAETGWPNGGDYDDIGASIYNAATYNRNLVKKFTAKPPLGTPARPGVSIPVNIFALYNENQKPGPGIERHFGLLYPNGTNVYDIDLSGGTPDWTYNPLPQPTNNEPYKGKIWCVVSKGAKWSQLQSAVDTICGQDNSTCAAIQPGGSCYKPNWFLLHASYAFSSYWARYRNNGTTCFFNGLAVETTKDPSYMSCQFPSVNL</sequence>
<keyword evidence="11" id="KW-0325">Glycoprotein</keyword>
<evidence type="ECO:0000256" key="1">
    <source>
        <dbReference type="ARBA" id="ARBA00000382"/>
    </source>
</evidence>
<dbReference type="InterPro" id="IPR000490">
    <property type="entry name" value="Glyco_hydro_17"/>
</dbReference>
<dbReference type="GO" id="GO:0098552">
    <property type="term" value="C:side of membrane"/>
    <property type="evidence" value="ECO:0007669"/>
    <property type="project" value="UniProtKB-KW"/>
</dbReference>
<keyword evidence="9" id="KW-0472">Membrane</keyword>
<keyword evidence="5" id="KW-1003">Cell membrane</keyword>
<dbReference type="SMART" id="SM00768">
    <property type="entry name" value="X8"/>
    <property type="match status" value="1"/>
</dbReference>
<dbReference type="GO" id="GO:0005975">
    <property type="term" value="P:carbohydrate metabolic process"/>
    <property type="evidence" value="ECO:0007669"/>
    <property type="project" value="InterPro"/>
</dbReference>
<dbReference type="Gene3D" id="3.20.20.80">
    <property type="entry name" value="Glycosidases"/>
    <property type="match status" value="1"/>
</dbReference>
<evidence type="ECO:0000256" key="15">
    <source>
        <dbReference type="SAM" id="SignalP"/>
    </source>
</evidence>
<dbReference type="PANTHER" id="PTHR32227">
    <property type="entry name" value="GLUCAN ENDO-1,3-BETA-GLUCOSIDASE BG1-RELATED-RELATED"/>
    <property type="match status" value="1"/>
</dbReference>
<dbReference type="FunFam" id="3.20.20.80:FF:000005">
    <property type="entry name" value="Glucan endo-1,3-beta-glucosidase 14"/>
    <property type="match status" value="1"/>
</dbReference>
<dbReference type="EC" id="3.2.1.39" evidence="4"/>
<evidence type="ECO:0000313" key="17">
    <source>
        <dbReference type="EMBL" id="CAI9087285.1"/>
    </source>
</evidence>
<evidence type="ECO:0000256" key="12">
    <source>
        <dbReference type="ARBA" id="ARBA00023288"/>
    </source>
</evidence>
<dbReference type="Pfam" id="PF07983">
    <property type="entry name" value="X8"/>
    <property type="match status" value="1"/>
</dbReference>
<dbReference type="InterPro" id="IPR044965">
    <property type="entry name" value="Glyco_hydro_17_plant"/>
</dbReference>
<evidence type="ECO:0000256" key="6">
    <source>
        <dbReference type="ARBA" id="ARBA00022622"/>
    </source>
</evidence>
<dbReference type="GO" id="GO:0042973">
    <property type="term" value="F:glucan endo-1,3-beta-D-glucosidase activity"/>
    <property type="evidence" value="ECO:0007669"/>
    <property type="project" value="UniProtKB-EC"/>
</dbReference>
<keyword evidence="8" id="KW-0378">Hydrolase</keyword>